<dbReference type="PANTHER" id="PTHR36435:SF1">
    <property type="entry name" value="CAAX AMINO TERMINAL PROTEASE FAMILY PROTEIN"/>
    <property type="match status" value="1"/>
</dbReference>
<keyword evidence="4" id="KW-1185">Reference proteome</keyword>
<keyword evidence="1" id="KW-0472">Membrane</keyword>
<keyword evidence="1" id="KW-0812">Transmembrane</keyword>
<feature type="transmembrane region" description="Helical" evidence="1">
    <location>
        <begin position="75"/>
        <end position="98"/>
    </location>
</feature>
<name>A0A383U391_9FLAO</name>
<feature type="transmembrane region" description="Helical" evidence="1">
    <location>
        <begin position="118"/>
        <end position="135"/>
    </location>
</feature>
<feature type="transmembrane region" description="Helical" evidence="1">
    <location>
        <begin position="169"/>
        <end position="186"/>
    </location>
</feature>
<dbReference type="PANTHER" id="PTHR36435">
    <property type="entry name" value="SLR1288 PROTEIN"/>
    <property type="match status" value="1"/>
</dbReference>
<dbReference type="GO" id="GO:0004175">
    <property type="term" value="F:endopeptidase activity"/>
    <property type="evidence" value="ECO:0007669"/>
    <property type="project" value="UniProtKB-ARBA"/>
</dbReference>
<dbReference type="InterPro" id="IPR003675">
    <property type="entry name" value="Rce1/LyrA-like_dom"/>
</dbReference>
<dbReference type="RefSeq" id="WP_119059622.1">
    <property type="nucleotide sequence ID" value="NZ_UNSC01000007.1"/>
</dbReference>
<accession>A0A383U391</accession>
<reference evidence="3 4" key="1">
    <citation type="submission" date="2018-09" db="EMBL/GenBank/DDBJ databases">
        <authorList>
            <consortium name="Pathogen Informatics"/>
        </authorList>
    </citation>
    <scope>NUCLEOTIDE SEQUENCE [LARGE SCALE GENOMIC DNA]</scope>
    <source>
        <strain evidence="3 4">OH-22767</strain>
    </source>
</reference>
<dbReference type="InterPro" id="IPR052710">
    <property type="entry name" value="CAAX_protease"/>
</dbReference>
<dbReference type="EMBL" id="UNSC01000007">
    <property type="protein sequence ID" value="SZD73948.1"/>
    <property type="molecule type" value="Genomic_DNA"/>
</dbReference>
<gene>
    <name evidence="3" type="ORF">SAMEA104719789_01402</name>
</gene>
<feature type="transmembrane region" description="Helical" evidence="1">
    <location>
        <begin position="216"/>
        <end position="232"/>
    </location>
</feature>
<feature type="transmembrane region" description="Helical" evidence="1">
    <location>
        <begin position="147"/>
        <end position="163"/>
    </location>
</feature>
<evidence type="ECO:0000259" key="2">
    <source>
        <dbReference type="Pfam" id="PF02517"/>
    </source>
</evidence>
<organism evidence="3 4">
    <name type="scientific">Candidatus Ornithobacterium hominis</name>
    <dbReference type="NCBI Taxonomy" id="2497989"/>
    <lineage>
        <taxon>Bacteria</taxon>
        <taxon>Pseudomonadati</taxon>
        <taxon>Bacteroidota</taxon>
        <taxon>Flavobacteriia</taxon>
        <taxon>Flavobacteriales</taxon>
        <taxon>Weeksellaceae</taxon>
        <taxon>Ornithobacterium</taxon>
    </lineage>
</organism>
<evidence type="ECO:0000313" key="4">
    <source>
        <dbReference type="Proteomes" id="UP000262142"/>
    </source>
</evidence>
<keyword evidence="3" id="KW-0378">Hydrolase</keyword>
<evidence type="ECO:0000256" key="1">
    <source>
        <dbReference type="SAM" id="Phobius"/>
    </source>
</evidence>
<dbReference type="OrthoDB" id="324900at2"/>
<sequence length="243" mass="28841">MIKKFPRNLSELFVLILLFWSLYFISIKLGDFFFTNDNIYKKFAFEYIFSFGIIIIITIFYNFKRYNYIPKFTIVKNIHLIYLILILIFLITAILYPLNSFFFKNYVINYNPYSLNSYGILMPLLLAPILEEFLFRGIIQKGLETKYSKVFSIAISLLLFILIHQSNQYISAFIIGLFLSIIYSCSNNLFYPVILHIIANNITFFHEFLIYKNIHLSLPISFICLLLLIIILKKNGTNYFKNF</sequence>
<evidence type="ECO:0000313" key="3">
    <source>
        <dbReference type="EMBL" id="SZD73948.1"/>
    </source>
</evidence>
<feature type="domain" description="CAAX prenyl protease 2/Lysostaphin resistance protein A-like" evidence="2">
    <location>
        <begin position="119"/>
        <end position="200"/>
    </location>
</feature>
<dbReference type="AlphaFoldDB" id="A0A383U391"/>
<feature type="transmembrane region" description="Helical" evidence="1">
    <location>
        <begin position="12"/>
        <end position="35"/>
    </location>
</feature>
<dbReference type="Proteomes" id="UP000262142">
    <property type="component" value="Unassembled WGS sequence"/>
</dbReference>
<keyword evidence="1" id="KW-1133">Transmembrane helix</keyword>
<dbReference type="GO" id="GO:0080120">
    <property type="term" value="P:CAAX-box protein maturation"/>
    <property type="evidence" value="ECO:0007669"/>
    <property type="project" value="UniProtKB-ARBA"/>
</dbReference>
<proteinExistence type="predicted"/>
<dbReference type="Pfam" id="PF02517">
    <property type="entry name" value="Rce1-like"/>
    <property type="match status" value="1"/>
</dbReference>
<protein>
    <submittedName>
        <fullName evidence="3">Exosortase E/protease, VPEID-CTERM system</fullName>
    </submittedName>
</protein>
<keyword evidence="3" id="KW-0645">Protease</keyword>
<dbReference type="GO" id="GO:0006508">
    <property type="term" value="P:proteolysis"/>
    <property type="evidence" value="ECO:0007669"/>
    <property type="project" value="UniProtKB-KW"/>
</dbReference>
<feature type="transmembrane region" description="Helical" evidence="1">
    <location>
        <begin position="47"/>
        <end position="63"/>
    </location>
</feature>